<reference evidence="1 2" key="1">
    <citation type="submission" date="2016-10" db="EMBL/GenBank/DDBJ databases">
        <authorList>
            <person name="de Groot N.N."/>
        </authorList>
    </citation>
    <scope>NUCLEOTIDE SEQUENCE [LARGE SCALE GENOMIC DNA]</scope>
    <source>
        <strain evidence="1 2">CGMCC 4.5681</strain>
    </source>
</reference>
<evidence type="ECO:0000313" key="2">
    <source>
        <dbReference type="Proteomes" id="UP000198683"/>
    </source>
</evidence>
<evidence type="ECO:0000313" key="1">
    <source>
        <dbReference type="EMBL" id="SDM20366.1"/>
    </source>
</evidence>
<dbReference type="EMBL" id="FNFB01000044">
    <property type="protein sequence ID" value="SDM20366.1"/>
    <property type="molecule type" value="Genomic_DNA"/>
</dbReference>
<gene>
    <name evidence="1" type="ORF">SAMN05421874_14435</name>
</gene>
<proteinExistence type="predicted"/>
<dbReference type="RefSeq" id="WP_176903489.1">
    <property type="nucleotide sequence ID" value="NZ_FNFB01000044.1"/>
</dbReference>
<dbReference type="STRING" id="683260.SAMN05421874_14435"/>
<organism evidence="1 2">
    <name type="scientific">Nonomuraea maritima</name>
    <dbReference type="NCBI Taxonomy" id="683260"/>
    <lineage>
        <taxon>Bacteria</taxon>
        <taxon>Bacillati</taxon>
        <taxon>Actinomycetota</taxon>
        <taxon>Actinomycetes</taxon>
        <taxon>Streptosporangiales</taxon>
        <taxon>Streptosporangiaceae</taxon>
        <taxon>Nonomuraea</taxon>
    </lineage>
</organism>
<keyword evidence="2" id="KW-1185">Reference proteome</keyword>
<name>A0A1G9RAR9_9ACTN</name>
<protein>
    <submittedName>
        <fullName evidence="1">Uncharacterized protein</fullName>
    </submittedName>
</protein>
<dbReference type="Proteomes" id="UP000198683">
    <property type="component" value="Unassembled WGS sequence"/>
</dbReference>
<dbReference type="AlphaFoldDB" id="A0A1G9RAR9"/>
<accession>A0A1G9RAR9</accession>
<sequence>MRTLLARLRRSPDVSGFTFDEARSEVCDRSCRADAAIDRARTYALSFR</sequence>